<protein>
    <submittedName>
        <fullName evidence="2">Uncharacterized protein</fullName>
    </submittedName>
</protein>
<comment type="caution">
    <text evidence="2">The sequence shown here is derived from an EMBL/GenBank/DDBJ whole genome shotgun (WGS) entry which is preliminary data.</text>
</comment>
<feature type="compositionally biased region" description="Basic residues" evidence="1">
    <location>
        <begin position="24"/>
        <end position="43"/>
    </location>
</feature>
<proteinExistence type="predicted"/>
<feature type="compositionally biased region" description="Basic and acidic residues" evidence="1">
    <location>
        <begin position="10"/>
        <end position="23"/>
    </location>
</feature>
<evidence type="ECO:0000256" key="1">
    <source>
        <dbReference type="SAM" id="MobiDB-lite"/>
    </source>
</evidence>
<dbReference type="EMBL" id="CAWUFR010000391">
    <property type="protein sequence ID" value="CAK6977135.1"/>
    <property type="molecule type" value="Genomic_DNA"/>
</dbReference>
<evidence type="ECO:0000313" key="3">
    <source>
        <dbReference type="Proteomes" id="UP001314229"/>
    </source>
</evidence>
<evidence type="ECO:0000313" key="2">
    <source>
        <dbReference type="EMBL" id="CAK6977135.1"/>
    </source>
</evidence>
<dbReference type="Proteomes" id="UP001314229">
    <property type="component" value="Unassembled WGS sequence"/>
</dbReference>
<feature type="region of interest" description="Disordered" evidence="1">
    <location>
        <begin position="1"/>
        <end position="70"/>
    </location>
</feature>
<dbReference type="AlphaFoldDB" id="A0AAV1Q187"/>
<reference evidence="2 3" key="1">
    <citation type="submission" date="2024-01" db="EMBL/GenBank/DDBJ databases">
        <authorList>
            <person name="Alioto T."/>
            <person name="Alioto T."/>
            <person name="Gomez Garrido J."/>
        </authorList>
    </citation>
    <scope>NUCLEOTIDE SEQUENCE [LARGE SCALE GENOMIC DNA]</scope>
</reference>
<keyword evidence="3" id="KW-1185">Reference proteome</keyword>
<name>A0AAV1Q187_SCOSC</name>
<gene>
    <name evidence="2" type="ORF">FSCOSCO3_A000914</name>
</gene>
<feature type="compositionally biased region" description="Basic residues" evidence="1">
    <location>
        <begin position="53"/>
        <end position="64"/>
    </location>
</feature>
<sequence length="108" mass="13281">MSKVKSNFIKVDHIPCEENASGRREKKRREEKKKEKKKKKKRREREEEEEEKKKKKRREEKKKRREEEEEKYVVRVGLFLLKTRKCSSSHLVKKPLVFHDPRISSSFL</sequence>
<organism evidence="2 3">
    <name type="scientific">Scomber scombrus</name>
    <name type="common">Atlantic mackerel</name>
    <name type="synonym">Scomber vernalis</name>
    <dbReference type="NCBI Taxonomy" id="13677"/>
    <lineage>
        <taxon>Eukaryota</taxon>
        <taxon>Metazoa</taxon>
        <taxon>Chordata</taxon>
        <taxon>Craniata</taxon>
        <taxon>Vertebrata</taxon>
        <taxon>Euteleostomi</taxon>
        <taxon>Actinopterygii</taxon>
        <taxon>Neopterygii</taxon>
        <taxon>Teleostei</taxon>
        <taxon>Neoteleostei</taxon>
        <taxon>Acanthomorphata</taxon>
        <taxon>Pelagiaria</taxon>
        <taxon>Scombriformes</taxon>
        <taxon>Scombridae</taxon>
        <taxon>Scomber</taxon>
    </lineage>
</organism>
<accession>A0AAV1Q187</accession>